<dbReference type="AlphaFoldDB" id="A0A3N4LTR3"/>
<dbReference type="InterPro" id="IPR042098">
    <property type="entry name" value="TauD-like_sf"/>
</dbReference>
<dbReference type="Pfam" id="PF02668">
    <property type="entry name" value="TauD"/>
    <property type="match status" value="1"/>
</dbReference>
<name>A0A3N4LTR3_9PEZI</name>
<dbReference type="EMBL" id="ML121559">
    <property type="protein sequence ID" value="RPB21405.1"/>
    <property type="molecule type" value="Genomic_DNA"/>
</dbReference>
<evidence type="ECO:0000313" key="4">
    <source>
        <dbReference type="Proteomes" id="UP000267821"/>
    </source>
</evidence>
<dbReference type="PANTHER" id="PTHR10696">
    <property type="entry name" value="GAMMA-BUTYROBETAINE HYDROXYLASE-RELATED"/>
    <property type="match status" value="1"/>
</dbReference>
<dbReference type="OrthoDB" id="272271at2759"/>
<sequence>MAPPAQLDDYQYDAASFQWISEKRAAPKLSSPTNTLRARNVRFTAACILQANGYHPPLVIPACLDDLEPLTVQHYLPRQLQPDIDWQPNFAKYGERVKRNKLRRAIPGLNTELPFGYPREISSPLVWSGPELREQGEDKYVFHLTPAEIREAEEALEAFKASKQSMSSISPLSFPLPNLGPRIASIANQLDFGCGFFVLRGFEPRNYSSSDNVILYAGIASYVADKRGRQDEHGNLLLHLIDLGSKVAPDNVRQAPYSNVAQPFHTDLGEIIGLYTLEQAARGGRSKLASTGKVYNELAALRPDHVHTLQKPDWVFDRFGQSPPYLTRPLLYRDAETNNITLAFSRRLLTGSKVSPRSKGIPPMTEDQAEVLDAVHFTAEHHCISLDCKRGDMQFWNNLALLHAREGFKDDPESGNVRHLLRLWLRRENSPWKSPEPLQGLLEEVYGENSGIAERWPLEPILDYEHVTTRRRSSGHG</sequence>
<gene>
    <name evidence="3" type="ORF">L211DRAFT_790405</name>
</gene>
<dbReference type="Proteomes" id="UP000267821">
    <property type="component" value="Unassembled WGS sequence"/>
</dbReference>
<reference evidence="3 4" key="1">
    <citation type="journal article" date="2018" name="Nat. Ecol. Evol.">
        <title>Pezizomycetes genomes reveal the molecular basis of ectomycorrhizal truffle lifestyle.</title>
        <authorList>
            <person name="Murat C."/>
            <person name="Payen T."/>
            <person name="Noel B."/>
            <person name="Kuo A."/>
            <person name="Morin E."/>
            <person name="Chen J."/>
            <person name="Kohler A."/>
            <person name="Krizsan K."/>
            <person name="Balestrini R."/>
            <person name="Da Silva C."/>
            <person name="Montanini B."/>
            <person name="Hainaut M."/>
            <person name="Levati E."/>
            <person name="Barry K.W."/>
            <person name="Belfiori B."/>
            <person name="Cichocki N."/>
            <person name="Clum A."/>
            <person name="Dockter R.B."/>
            <person name="Fauchery L."/>
            <person name="Guy J."/>
            <person name="Iotti M."/>
            <person name="Le Tacon F."/>
            <person name="Lindquist E.A."/>
            <person name="Lipzen A."/>
            <person name="Malagnac F."/>
            <person name="Mello A."/>
            <person name="Molinier V."/>
            <person name="Miyauchi S."/>
            <person name="Poulain J."/>
            <person name="Riccioni C."/>
            <person name="Rubini A."/>
            <person name="Sitrit Y."/>
            <person name="Splivallo R."/>
            <person name="Traeger S."/>
            <person name="Wang M."/>
            <person name="Zifcakova L."/>
            <person name="Wipf D."/>
            <person name="Zambonelli A."/>
            <person name="Paolocci F."/>
            <person name="Nowrousian M."/>
            <person name="Ottonello S."/>
            <person name="Baldrian P."/>
            <person name="Spatafora J.W."/>
            <person name="Henrissat B."/>
            <person name="Nagy L.G."/>
            <person name="Aury J.M."/>
            <person name="Wincker P."/>
            <person name="Grigoriev I.V."/>
            <person name="Bonfante P."/>
            <person name="Martin F.M."/>
        </authorList>
    </citation>
    <scope>NUCLEOTIDE SEQUENCE [LARGE SCALE GENOMIC DNA]</scope>
    <source>
        <strain evidence="3 4">ATCC MYA-4762</strain>
    </source>
</reference>
<evidence type="ECO:0000313" key="3">
    <source>
        <dbReference type="EMBL" id="RPB21405.1"/>
    </source>
</evidence>
<dbReference type="STRING" id="1051890.A0A3N4LTR3"/>
<dbReference type="InParanoid" id="A0A3N4LTR3"/>
<dbReference type="PANTHER" id="PTHR10696:SF54">
    <property type="entry name" value="FAMILY OXIDOREDUCTASE, PUTATIVE (AFU_ORTHOLOGUE AFUA_4G13850)-RELATED"/>
    <property type="match status" value="1"/>
</dbReference>
<dbReference type="SUPFAM" id="SSF51197">
    <property type="entry name" value="Clavaminate synthase-like"/>
    <property type="match status" value="1"/>
</dbReference>
<evidence type="ECO:0000259" key="2">
    <source>
        <dbReference type="Pfam" id="PF02668"/>
    </source>
</evidence>
<dbReference type="Gene3D" id="3.60.130.10">
    <property type="entry name" value="Clavaminate synthase-like"/>
    <property type="match status" value="1"/>
</dbReference>
<organism evidence="3 4">
    <name type="scientific">Terfezia boudieri ATCC MYA-4762</name>
    <dbReference type="NCBI Taxonomy" id="1051890"/>
    <lineage>
        <taxon>Eukaryota</taxon>
        <taxon>Fungi</taxon>
        <taxon>Dikarya</taxon>
        <taxon>Ascomycota</taxon>
        <taxon>Pezizomycotina</taxon>
        <taxon>Pezizomycetes</taxon>
        <taxon>Pezizales</taxon>
        <taxon>Pezizaceae</taxon>
        <taxon>Terfezia</taxon>
    </lineage>
</organism>
<feature type="domain" description="TauD/TfdA-like" evidence="2">
    <location>
        <begin position="173"/>
        <end position="424"/>
    </location>
</feature>
<protein>
    <submittedName>
        <fullName evidence="3">Clavaminate synthase-like protein</fullName>
    </submittedName>
</protein>
<keyword evidence="4" id="KW-1185">Reference proteome</keyword>
<accession>A0A3N4LTR3</accession>
<dbReference type="InterPro" id="IPR003819">
    <property type="entry name" value="TauD/TfdA-like"/>
</dbReference>
<evidence type="ECO:0000256" key="1">
    <source>
        <dbReference type="ARBA" id="ARBA00023002"/>
    </source>
</evidence>
<keyword evidence="1" id="KW-0560">Oxidoreductase</keyword>
<proteinExistence type="predicted"/>
<dbReference type="GO" id="GO:0016491">
    <property type="term" value="F:oxidoreductase activity"/>
    <property type="evidence" value="ECO:0007669"/>
    <property type="project" value="UniProtKB-KW"/>
</dbReference>
<dbReference type="InterPro" id="IPR050411">
    <property type="entry name" value="AlphaKG_dependent_hydroxylases"/>
</dbReference>